<dbReference type="EMBL" id="JANVFS010000007">
    <property type="protein sequence ID" value="KAJ4489685.1"/>
    <property type="molecule type" value="Genomic_DNA"/>
</dbReference>
<gene>
    <name evidence="2" type="ORF">C8J55DRAFT_505709</name>
</gene>
<organism evidence="2 3">
    <name type="scientific">Lentinula lateritia</name>
    <dbReference type="NCBI Taxonomy" id="40482"/>
    <lineage>
        <taxon>Eukaryota</taxon>
        <taxon>Fungi</taxon>
        <taxon>Dikarya</taxon>
        <taxon>Basidiomycota</taxon>
        <taxon>Agaricomycotina</taxon>
        <taxon>Agaricomycetes</taxon>
        <taxon>Agaricomycetidae</taxon>
        <taxon>Agaricales</taxon>
        <taxon>Marasmiineae</taxon>
        <taxon>Omphalotaceae</taxon>
        <taxon>Lentinula</taxon>
    </lineage>
</organism>
<evidence type="ECO:0000313" key="2">
    <source>
        <dbReference type="EMBL" id="KAJ4489685.1"/>
    </source>
</evidence>
<feature type="signal peptide" evidence="1">
    <location>
        <begin position="1"/>
        <end position="18"/>
    </location>
</feature>
<protein>
    <submittedName>
        <fullName evidence="2">Uncharacterized protein</fullName>
    </submittedName>
</protein>
<reference evidence="2" key="1">
    <citation type="submission" date="2022-08" db="EMBL/GenBank/DDBJ databases">
        <authorList>
            <consortium name="DOE Joint Genome Institute"/>
            <person name="Min B."/>
            <person name="Riley R."/>
            <person name="Sierra-Patev S."/>
            <person name="Naranjo-Ortiz M."/>
            <person name="Looney B."/>
            <person name="Konkel Z."/>
            <person name="Slot J.C."/>
            <person name="Sakamoto Y."/>
            <person name="Steenwyk J.L."/>
            <person name="Rokas A."/>
            <person name="Carro J."/>
            <person name="Camarero S."/>
            <person name="Ferreira P."/>
            <person name="Molpeceres G."/>
            <person name="Ruiz-Duenas F.J."/>
            <person name="Serrano A."/>
            <person name="Henrissat B."/>
            <person name="Drula E."/>
            <person name="Hughes K.W."/>
            <person name="Mata J.L."/>
            <person name="Ishikawa N.K."/>
            <person name="Vargas-Isla R."/>
            <person name="Ushijima S."/>
            <person name="Smith C.A."/>
            <person name="Ahrendt S."/>
            <person name="Andreopoulos W."/>
            <person name="He G."/>
            <person name="Labutti K."/>
            <person name="Lipzen A."/>
            <person name="Ng V."/>
            <person name="Sandor L."/>
            <person name="Barry K."/>
            <person name="Martinez A.T."/>
            <person name="Xiao Y."/>
            <person name="Gibbons J.G."/>
            <person name="Terashima K."/>
            <person name="Hibbett D.S."/>
            <person name="Grigoriev I.V."/>
        </authorList>
    </citation>
    <scope>NUCLEOTIDE SEQUENCE</scope>
    <source>
        <strain evidence="2">Sp2 HRB7682 ss15</strain>
    </source>
</reference>
<comment type="caution">
    <text evidence="2">The sequence shown here is derived from an EMBL/GenBank/DDBJ whole genome shotgun (WGS) entry which is preliminary data.</text>
</comment>
<accession>A0A9W9DYG8</accession>
<sequence>MHFSIIYLALGLASIAYAAPISSEPADLVSVTLSTPNTCDKDGLSHAAQAPYVYVPFTFTNMDRKDHIEPEADEAAKQLVAGLFRTGATYGLYRYCHTEIGAGAFNKFTDSMDVVVTKGISFSVEAKQLLHRNGPFIGHVKAEFSKQKGKWVLQENTIVGYLEAHDGEKVLWVEAGNQVKVSLPIWIWSLAIVQPGIFYLLRHLLQCSVYIPRLASGKIRGQDLI</sequence>
<reference evidence="2" key="2">
    <citation type="journal article" date="2023" name="Proc. Natl. Acad. Sci. U.S.A.">
        <title>A global phylogenomic analysis of the shiitake genus Lentinula.</title>
        <authorList>
            <person name="Sierra-Patev S."/>
            <person name="Min B."/>
            <person name="Naranjo-Ortiz M."/>
            <person name="Looney B."/>
            <person name="Konkel Z."/>
            <person name="Slot J.C."/>
            <person name="Sakamoto Y."/>
            <person name="Steenwyk J.L."/>
            <person name="Rokas A."/>
            <person name="Carro J."/>
            <person name="Camarero S."/>
            <person name="Ferreira P."/>
            <person name="Molpeceres G."/>
            <person name="Ruiz-Duenas F.J."/>
            <person name="Serrano A."/>
            <person name="Henrissat B."/>
            <person name="Drula E."/>
            <person name="Hughes K.W."/>
            <person name="Mata J.L."/>
            <person name="Ishikawa N.K."/>
            <person name="Vargas-Isla R."/>
            <person name="Ushijima S."/>
            <person name="Smith C.A."/>
            <person name="Donoghue J."/>
            <person name="Ahrendt S."/>
            <person name="Andreopoulos W."/>
            <person name="He G."/>
            <person name="LaButti K."/>
            <person name="Lipzen A."/>
            <person name="Ng V."/>
            <person name="Riley R."/>
            <person name="Sandor L."/>
            <person name="Barry K."/>
            <person name="Martinez A.T."/>
            <person name="Xiao Y."/>
            <person name="Gibbons J.G."/>
            <person name="Terashima K."/>
            <person name="Grigoriev I.V."/>
            <person name="Hibbett D."/>
        </authorList>
    </citation>
    <scope>NUCLEOTIDE SEQUENCE</scope>
    <source>
        <strain evidence="2">Sp2 HRB7682 ss15</strain>
    </source>
</reference>
<proteinExistence type="predicted"/>
<evidence type="ECO:0000256" key="1">
    <source>
        <dbReference type="SAM" id="SignalP"/>
    </source>
</evidence>
<evidence type="ECO:0000313" key="3">
    <source>
        <dbReference type="Proteomes" id="UP001150238"/>
    </source>
</evidence>
<keyword evidence="1" id="KW-0732">Signal</keyword>
<dbReference type="AlphaFoldDB" id="A0A9W9DYG8"/>
<name>A0A9W9DYG8_9AGAR</name>
<dbReference type="Proteomes" id="UP001150238">
    <property type="component" value="Unassembled WGS sequence"/>
</dbReference>
<feature type="chain" id="PRO_5040972770" evidence="1">
    <location>
        <begin position="19"/>
        <end position="225"/>
    </location>
</feature>